<evidence type="ECO:0000256" key="5">
    <source>
        <dbReference type="ARBA" id="ARBA00022692"/>
    </source>
</evidence>
<organism evidence="16 17">
    <name type="scientific">Symbiodinium necroappetens</name>
    <dbReference type="NCBI Taxonomy" id="1628268"/>
    <lineage>
        <taxon>Eukaryota</taxon>
        <taxon>Sar</taxon>
        <taxon>Alveolata</taxon>
        <taxon>Dinophyceae</taxon>
        <taxon>Suessiales</taxon>
        <taxon>Symbiodiniaceae</taxon>
        <taxon>Symbiodinium</taxon>
    </lineage>
</organism>
<feature type="transmembrane region" description="Helical" evidence="14">
    <location>
        <begin position="409"/>
        <end position="432"/>
    </location>
</feature>
<keyword evidence="7" id="KW-0851">Voltage-gated channel</keyword>
<keyword evidence="8 14" id="KW-1133">Transmembrane helix</keyword>
<evidence type="ECO:0000256" key="7">
    <source>
        <dbReference type="ARBA" id="ARBA00022882"/>
    </source>
</evidence>
<feature type="transmembrane region" description="Helical" evidence="14">
    <location>
        <begin position="335"/>
        <end position="354"/>
    </location>
</feature>
<evidence type="ECO:0000256" key="4">
    <source>
        <dbReference type="ARBA" id="ARBA00022673"/>
    </source>
</evidence>
<evidence type="ECO:0000256" key="3">
    <source>
        <dbReference type="ARBA" id="ARBA00022568"/>
    </source>
</evidence>
<reference evidence="16" key="1">
    <citation type="submission" date="2021-02" db="EMBL/GenBank/DDBJ databases">
        <authorList>
            <person name="Dougan E. K."/>
            <person name="Rhodes N."/>
            <person name="Thang M."/>
            <person name="Chan C."/>
        </authorList>
    </citation>
    <scope>NUCLEOTIDE SEQUENCE</scope>
</reference>
<sequence>ESGLQPSIVSLTAAVTACAAGDKWQAAILLAASPASPTNAKPAAAACNAAISACGSCAKWRYERASDGLASMYLMGSKDLVNFVRLVAQQRVLCVCDFSKPGSAMEDSFQRHLEALNAVYEQVILENAQLRKQLGQAPEFGDLRQLTQSGSMPPLPPMATVSTLNLQESTVQLPGALCDSEKLSPQILEGDPIEPPGDGAKGDTNEDSASCNGDNAPSLPETPRPPASSPPKMTDHMKSLKSRASRRSSFLRNSLRTNDSDEETEDDATFLLMLDVVPSIVILISAVVAGFSQDISPDHGVWVALEMAFTLFFVGEIVVKIRVFGLIEYIWGADWYWSWFDVICVVLAIVDLSLNLSAAAKGEENDTGALSSLKMLKLARLGRIVRLLKFKIFQELKLMIQGVFTGLRVLFWAVVLLVGCMYLLGVVTRTIFSDYAEFSTVPIAMLTNFRCFTDGCVAFDGTPLQWKLEQEFGGPFMIAYILLFLFVTIGIFNLIMAVFIDNVTDGSTKKRQRELGQNAPKTAFIISDALRHLILTSILRKEAESEAAEMERKGRPRRVSKILREKMLGLKEMYGYKPHSASEYDELTSKIRADMMERNIVVTKDEFNHWLHTEKALLETLDDCEIDLSCKFDLFDVLDADLSGELEFEEMIDGLLKCRGPASKTDIIAIRLKTRLLVRMMNRVCEKLGIEAED</sequence>
<dbReference type="GO" id="GO:0008331">
    <property type="term" value="F:high voltage-gated calcium channel activity"/>
    <property type="evidence" value="ECO:0007669"/>
    <property type="project" value="TreeGrafter"/>
</dbReference>
<proteinExistence type="predicted"/>
<comment type="subcellular location">
    <subcellularLocation>
        <location evidence="1">Membrane</location>
        <topology evidence="1">Multi-pass membrane protein</topology>
    </subcellularLocation>
</comment>
<keyword evidence="2" id="KW-0813">Transport</keyword>
<keyword evidence="10 14" id="KW-0472">Membrane</keyword>
<evidence type="ECO:0000256" key="11">
    <source>
        <dbReference type="ARBA" id="ARBA00023180"/>
    </source>
</evidence>
<protein>
    <submittedName>
        <fullName evidence="16">CACNA1F protein</fullName>
    </submittedName>
</protein>
<dbReference type="PANTHER" id="PTHR45628:SF7">
    <property type="entry name" value="VOLTAGE-DEPENDENT CALCIUM CHANNEL TYPE A SUBUNIT ALPHA-1"/>
    <property type="match status" value="1"/>
</dbReference>
<evidence type="ECO:0000256" key="2">
    <source>
        <dbReference type="ARBA" id="ARBA00022448"/>
    </source>
</evidence>
<dbReference type="GO" id="GO:0098703">
    <property type="term" value="P:calcium ion import across plasma membrane"/>
    <property type="evidence" value="ECO:0007669"/>
    <property type="project" value="TreeGrafter"/>
</dbReference>
<evidence type="ECO:0000256" key="14">
    <source>
        <dbReference type="SAM" id="Phobius"/>
    </source>
</evidence>
<feature type="compositionally biased region" description="Pro residues" evidence="13">
    <location>
        <begin position="220"/>
        <end position="229"/>
    </location>
</feature>
<feature type="region of interest" description="Disordered" evidence="13">
    <location>
        <begin position="186"/>
        <end position="262"/>
    </location>
</feature>
<evidence type="ECO:0000259" key="15">
    <source>
        <dbReference type="Pfam" id="PF00520"/>
    </source>
</evidence>
<keyword evidence="3" id="KW-0109">Calcium transport</keyword>
<feature type="compositionally biased region" description="Low complexity" evidence="13">
    <location>
        <begin position="247"/>
        <end position="256"/>
    </location>
</feature>
<keyword evidence="12" id="KW-0407">Ion channel</keyword>
<dbReference type="SUPFAM" id="SSF81324">
    <property type="entry name" value="Voltage-gated potassium channels"/>
    <property type="match status" value="1"/>
</dbReference>
<feature type="transmembrane region" description="Helical" evidence="14">
    <location>
        <begin position="270"/>
        <end position="291"/>
    </location>
</feature>
<feature type="transmembrane region" description="Helical" evidence="14">
    <location>
        <begin position="477"/>
        <end position="500"/>
    </location>
</feature>
<dbReference type="PANTHER" id="PTHR45628">
    <property type="entry name" value="VOLTAGE-DEPENDENT CALCIUM CHANNEL TYPE A SUBUNIT ALPHA-1"/>
    <property type="match status" value="1"/>
</dbReference>
<dbReference type="Proteomes" id="UP000601435">
    <property type="component" value="Unassembled WGS sequence"/>
</dbReference>
<dbReference type="InterPro" id="IPR050599">
    <property type="entry name" value="VDCC_alpha-1_subunit"/>
</dbReference>
<dbReference type="InterPro" id="IPR027359">
    <property type="entry name" value="Volt_channel_dom_sf"/>
</dbReference>
<evidence type="ECO:0000256" key="9">
    <source>
        <dbReference type="ARBA" id="ARBA00023065"/>
    </source>
</evidence>
<dbReference type="EMBL" id="CAJNJA010073520">
    <property type="protein sequence ID" value="CAE7909947.1"/>
    <property type="molecule type" value="Genomic_DNA"/>
</dbReference>
<keyword evidence="5 14" id="KW-0812">Transmembrane</keyword>
<keyword evidence="4" id="KW-0107">Calcium channel</keyword>
<dbReference type="InterPro" id="IPR005821">
    <property type="entry name" value="Ion_trans_dom"/>
</dbReference>
<evidence type="ECO:0000313" key="16">
    <source>
        <dbReference type="EMBL" id="CAE7909947.1"/>
    </source>
</evidence>
<feature type="domain" description="Ion transport" evidence="15">
    <location>
        <begin position="279"/>
        <end position="506"/>
    </location>
</feature>
<name>A0A813BJT1_9DINO</name>
<comment type="caution">
    <text evidence="16">The sequence shown here is derived from an EMBL/GenBank/DDBJ whole genome shotgun (WGS) entry which is preliminary data.</text>
</comment>
<evidence type="ECO:0000256" key="6">
    <source>
        <dbReference type="ARBA" id="ARBA00022837"/>
    </source>
</evidence>
<dbReference type="Gene3D" id="1.20.120.350">
    <property type="entry name" value="Voltage-gated potassium channels. Chain C"/>
    <property type="match status" value="1"/>
</dbReference>
<evidence type="ECO:0000256" key="12">
    <source>
        <dbReference type="ARBA" id="ARBA00023303"/>
    </source>
</evidence>
<keyword evidence="11" id="KW-0325">Glycoprotein</keyword>
<keyword evidence="9" id="KW-0406">Ion transport</keyword>
<keyword evidence="17" id="KW-1185">Reference proteome</keyword>
<dbReference type="Pfam" id="PF00520">
    <property type="entry name" value="Ion_trans"/>
    <property type="match status" value="1"/>
</dbReference>
<dbReference type="Gene3D" id="1.10.287.70">
    <property type="match status" value="1"/>
</dbReference>
<evidence type="ECO:0000256" key="1">
    <source>
        <dbReference type="ARBA" id="ARBA00004141"/>
    </source>
</evidence>
<accession>A0A813BJT1</accession>
<keyword evidence="6" id="KW-0106">Calcium</keyword>
<evidence type="ECO:0000256" key="10">
    <source>
        <dbReference type="ARBA" id="ARBA00023136"/>
    </source>
</evidence>
<dbReference type="OrthoDB" id="425250at2759"/>
<feature type="transmembrane region" description="Helical" evidence="14">
    <location>
        <begin position="303"/>
        <end position="323"/>
    </location>
</feature>
<evidence type="ECO:0000256" key="13">
    <source>
        <dbReference type="SAM" id="MobiDB-lite"/>
    </source>
</evidence>
<gene>
    <name evidence="16" type="primary">CACNA1F</name>
    <name evidence="16" type="ORF">SNEC2469_LOCUS30944</name>
</gene>
<evidence type="ECO:0000313" key="17">
    <source>
        <dbReference type="Proteomes" id="UP000601435"/>
    </source>
</evidence>
<dbReference type="GO" id="GO:0005891">
    <property type="term" value="C:voltage-gated calcium channel complex"/>
    <property type="evidence" value="ECO:0007669"/>
    <property type="project" value="TreeGrafter"/>
</dbReference>
<feature type="non-terminal residue" evidence="16">
    <location>
        <position position="694"/>
    </location>
</feature>
<dbReference type="AlphaFoldDB" id="A0A813BJT1"/>
<evidence type="ECO:0000256" key="8">
    <source>
        <dbReference type="ARBA" id="ARBA00022989"/>
    </source>
</evidence>